<dbReference type="SUPFAM" id="SSF48452">
    <property type="entry name" value="TPR-like"/>
    <property type="match status" value="1"/>
</dbReference>
<comment type="similarity">
    <text evidence="2">Belongs to the SusD family.</text>
</comment>
<feature type="domain" description="SusD-like N-terminal" evidence="7">
    <location>
        <begin position="102"/>
        <end position="222"/>
    </location>
</feature>
<proteinExistence type="inferred from homology"/>
<dbReference type="InterPro" id="IPR011990">
    <property type="entry name" value="TPR-like_helical_dom_sf"/>
</dbReference>
<gene>
    <name evidence="8" type="ORF">EOD41_10390</name>
</gene>
<comment type="caution">
    <text evidence="8">The sequence shown here is derived from an EMBL/GenBank/DDBJ whole genome shotgun (WGS) entry which is preliminary data.</text>
</comment>
<evidence type="ECO:0000256" key="1">
    <source>
        <dbReference type="ARBA" id="ARBA00004442"/>
    </source>
</evidence>
<name>A0A437MTP1_9SPHI</name>
<protein>
    <submittedName>
        <fullName evidence="8">RagB/SusD family nutrient uptake outer membrane protein</fullName>
    </submittedName>
</protein>
<dbReference type="PROSITE" id="PS51257">
    <property type="entry name" value="PROKAR_LIPOPROTEIN"/>
    <property type="match status" value="1"/>
</dbReference>
<organism evidence="8 9">
    <name type="scientific">Mucilaginibacter limnophilus</name>
    <dbReference type="NCBI Taxonomy" id="1932778"/>
    <lineage>
        <taxon>Bacteria</taxon>
        <taxon>Pseudomonadati</taxon>
        <taxon>Bacteroidota</taxon>
        <taxon>Sphingobacteriia</taxon>
        <taxon>Sphingobacteriales</taxon>
        <taxon>Sphingobacteriaceae</taxon>
        <taxon>Mucilaginibacter</taxon>
    </lineage>
</organism>
<reference evidence="8 9" key="1">
    <citation type="submission" date="2019-01" db="EMBL/GenBank/DDBJ databases">
        <authorList>
            <person name="Chen W.-M."/>
        </authorList>
    </citation>
    <scope>NUCLEOTIDE SEQUENCE [LARGE SCALE GENOMIC DNA]</scope>
    <source>
        <strain evidence="8 9">YBJ-36</strain>
    </source>
</reference>
<dbReference type="Proteomes" id="UP000282759">
    <property type="component" value="Unassembled WGS sequence"/>
</dbReference>
<evidence type="ECO:0000313" key="9">
    <source>
        <dbReference type="Proteomes" id="UP000282759"/>
    </source>
</evidence>
<evidence type="ECO:0000256" key="2">
    <source>
        <dbReference type="ARBA" id="ARBA00006275"/>
    </source>
</evidence>
<keyword evidence="3" id="KW-0732">Signal</keyword>
<keyword evidence="4" id="KW-0472">Membrane</keyword>
<accession>A0A437MTP1</accession>
<evidence type="ECO:0000256" key="3">
    <source>
        <dbReference type="ARBA" id="ARBA00022729"/>
    </source>
</evidence>
<sequence>MKYLKRFIVLLSVITATGCNKLDIAPVNILKDEDVFSTDAGVGAYMVPIYANLPIEDFRYNFAQGFNQFPPFPALGLFTAEMLQVDYVFRGSIESGSFGYWPYGDIRKINYLLKTLPANASNFSEAQANAYLGEAHFLRAYFYFDLVKRYGGVPIIKEPQDPFNSTQDELRVPRSSEEDVYKFVEEELNLAIELMPDVTPDKIVKGRANKNVALALKSRAMLYAGSIAKYGSIQLNGLLGIPATEATAYFQKAYDAAVALEGKYSLYRANADKYQNYVNLFLDENSTENIFIKDYKYPEMTHSWDALNAPKQFVSGYGSFVNPTLDYVELFGELPVNDANGFPRRFTQRIDLFANTEPRLRATVIFPGDTFRGEVIDVQRGIYPSYVNGDDASNNAALKTAGSTDVLYNGKRVVGLSGMGIGGSTGTGFFVRKYQNSNLAQADLALWRSDQAWIDIRYAEVLLNKAEAGVELGTSASLAKALEAMNDIRDRAGAPTLTSNQLTRDVVRIERRKELAFENHSWWDLRRWRTADQEFNNRIYKALFPYYVFDENRYIFKKDDEITKSRFTFQIRFYYEPIPGGEINKNPLLVQNPLY</sequence>
<evidence type="ECO:0000256" key="5">
    <source>
        <dbReference type="ARBA" id="ARBA00023237"/>
    </source>
</evidence>
<dbReference type="InterPro" id="IPR012944">
    <property type="entry name" value="SusD_RagB_dom"/>
</dbReference>
<dbReference type="RefSeq" id="WP_127704734.1">
    <property type="nucleotide sequence ID" value="NZ_SACK01000003.1"/>
</dbReference>
<evidence type="ECO:0000259" key="6">
    <source>
        <dbReference type="Pfam" id="PF07980"/>
    </source>
</evidence>
<evidence type="ECO:0000256" key="4">
    <source>
        <dbReference type="ARBA" id="ARBA00023136"/>
    </source>
</evidence>
<dbReference type="Gene3D" id="1.25.40.390">
    <property type="match status" value="1"/>
</dbReference>
<evidence type="ECO:0000313" key="8">
    <source>
        <dbReference type="EMBL" id="RVU01022.1"/>
    </source>
</evidence>
<dbReference type="AlphaFoldDB" id="A0A437MTP1"/>
<dbReference type="Pfam" id="PF14322">
    <property type="entry name" value="SusD-like_3"/>
    <property type="match status" value="1"/>
</dbReference>
<feature type="domain" description="RagB/SusD" evidence="6">
    <location>
        <begin position="313"/>
        <end position="595"/>
    </location>
</feature>
<keyword evidence="5" id="KW-0998">Cell outer membrane</keyword>
<evidence type="ECO:0000259" key="7">
    <source>
        <dbReference type="Pfam" id="PF14322"/>
    </source>
</evidence>
<dbReference type="EMBL" id="SACK01000003">
    <property type="protein sequence ID" value="RVU01022.1"/>
    <property type="molecule type" value="Genomic_DNA"/>
</dbReference>
<dbReference type="GO" id="GO:0009279">
    <property type="term" value="C:cell outer membrane"/>
    <property type="evidence" value="ECO:0007669"/>
    <property type="project" value="UniProtKB-SubCell"/>
</dbReference>
<dbReference type="InterPro" id="IPR033985">
    <property type="entry name" value="SusD-like_N"/>
</dbReference>
<dbReference type="OrthoDB" id="5694214at2"/>
<keyword evidence="9" id="KW-1185">Reference proteome</keyword>
<comment type="subcellular location">
    <subcellularLocation>
        <location evidence="1">Cell outer membrane</location>
    </subcellularLocation>
</comment>
<dbReference type="Pfam" id="PF07980">
    <property type="entry name" value="SusD_RagB"/>
    <property type="match status" value="1"/>
</dbReference>